<sequence length="157" mass="17214">MSDPQVSRVSGDGWCETPQGRFWGLFGAAGLLIHDPERGVLLQHRVAWSAHGGTWGIPGGAKHKGESDTVAAIRESHEEAGVPALDGHDIEIIDEYTVDKSGWTYTTVICRALEQLEESISDPESEELAWVPVDQVESYPLHPEFAKAWPTLRKSLG</sequence>
<evidence type="ECO:0000256" key="2">
    <source>
        <dbReference type="ARBA" id="ARBA00022801"/>
    </source>
</evidence>
<evidence type="ECO:0000313" key="5">
    <source>
        <dbReference type="Proteomes" id="UP000235598"/>
    </source>
</evidence>
<dbReference type="PANTHER" id="PTHR43046:SF2">
    <property type="entry name" value="8-OXO-DGTP DIPHOSPHATASE-RELATED"/>
    <property type="match status" value="1"/>
</dbReference>
<evidence type="ECO:0000259" key="3">
    <source>
        <dbReference type="PROSITE" id="PS51462"/>
    </source>
</evidence>
<comment type="cofactor">
    <cofactor evidence="1">
        <name>Mg(2+)</name>
        <dbReference type="ChEBI" id="CHEBI:18420"/>
    </cofactor>
</comment>
<protein>
    <submittedName>
        <fullName evidence="4">NUDIX hydrolase</fullName>
    </submittedName>
</protein>
<feature type="domain" description="Nudix hydrolase" evidence="3">
    <location>
        <begin position="24"/>
        <end position="156"/>
    </location>
</feature>
<dbReference type="InterPro" id="IPR020084">
    <property type="entry name" value="NUDIX_hydrolase_CS"/>
</dbReference>
<evidence type="ECO:0000256" key="1">
    <source>
        <dbReference type="ARBA" id="ARBA00001946"/>
    </source>
</evidence>
<dbReference type="PROSITE" id="PS00893">
    <property type="entry name" value="NUDIX_BOX"/>
    <property type="match status" value="1"/>
</dbReference>
<dbReference type="Gene3D" id="3.90.79.10">
    <property type="entry name" value="Nucleoside Triphosphate Pyrophosphohydrolase"/>
    <property type="match status" value="1"/>
</dbReference>
<gene>
    <name evidence="4" type="ORF">CJ199_09185</name>
</gene>
<reference evidence="4 5" key="1">
    <citation type="submission" date="2017-09" db="EMBL/GenBank/DDBJ databases">
        <title>Bacterial strain isolated from the female urinary microbiota.</title>
        <authorList>
            <person name="Thomas-White K."/>
            <person name="Kumar N."/>
            <person name="Forster S."/>
            <person name="Putonti C."/>
            <person name="Lawley T."/>
            <person name="Wolfe A.J."/>
        </authorList>
    </citation>
    <scope>NUCLEOTIDE SEQUENCE [LARGE SCALE GENOMIC DNA]</scope>
    <source>
        <strain evidence="4 5">UMB1301</strain>
    </source>
</reference>
<dbReference type="OrthoDB" id="3404294at2"/>
<dbReference type="SUPFAM" id="SSF55811">
    <property type="entry name" value="Nudix"/>
    <property type="match status" value="1"/>
</dbReference>
<comment type="caution">
    <text evidence="4">The sequence shown here is derived from an EMBL/GenBank/DDBJ whole genome shotgun (WGS) entry which is preliminary data.</text>
</comment>
<dbReference type="PANTHER" id="PTHR43046">
    <property type="entry name" value="GDP-MANNOSE MANNOSYL HYDROLASE"/>
    <property type="match status" value="1"/>
</dbReference>
<dbReference type="RefSeq" id="WP_102239183.1">
    <property type="nucleotide sequence ID" value="NZ_PNHK01000003.1"/>
</dbReference>
<dbReference type="PROSITE" id="PS51462">
    <property type="entry name" value="NUDIX"/>
    <property type="match status" value="1"/>
</dbReference>
<organism evidence="4 5">
    <name type="scientific">Brevibacterium paucivorans</name>
    <dbReference type="NCBI Taxonomy" id="170994"/>
    <lineage>
        <taxon>Bacteria</taxon>
        <taxon>Bacillati</taxon>
        <taxon>Actinomycetota</taxon>
        <taxon>Actinomycetes</taxon>
        <taxon>Micrococcales</taxon>
        <taxon>Brevibacteriaceae</taxon>
        <taxon>Brevibacterium</taxon>
    </lineage>
</organism>
<accession>A0A2N6VM63</accession>
<dbReference type="EMBL" id="PNHK01000003">
    <property type="protein sequence ID" value="PMD05242.1"/>
    <property type="molecule type" value="Genomic_DNA"/>
</dbReference>
<dbReference type="Proteomes" id="UP000235598">
    <property type="component" value="Unassembled WGS sequence"/>
</dbReference>
<name>A0A2N6VM63_9MICO</name>
<dbReference type="Pfam" id="PF00293">
    <property type="entry name" value="NUDIX"/>
    <property type="match status" value="1"/>
</dbReference>
<dbReference type="InterPro" id="IPR000086">
    <property type="entry name" value="NUDIX_hydrolase_dom"/>
</dbReference>
<keyword evidence="2 4" id="KW-0378">Hydrolase</keyword>
<dbReference type="InterPro" id="IPR015797">
    <property type="entry name" value="NUDIX_hydrolase-like_dom_sf"/>
</dbReference>
<dbReference type="GO" id="GO:0016787">
    <property type="term" value="F:hydrolase activity"/>
    <property type="evidence" value="ECO:0007669"/>
    <property type="project" value="UniProtKB-KW"/>
</dbReference>
<dbReference type="AlphaFoldDB" id="A0A2N6VM63"/>
<evidence type="ECO:0000313" key="4">
    <source>
        <dbReference type="EMBL" id="PMD05242.1"/>
    </source>
</evidence>
<proteinExistence type="predicted"/>